<evidence type="ECO:0000256" key="1">
    <source>
        <dbReference type="SAM" id="Phobius"/>
    </source>
</evidence>
<keyword evidence="3" id="KW-1185">Reference proteome</keyword>
<dbReference type="KEGG" id="bsa:Bacsa_1514"/>
<name>F0QZ57_PHOSB</name>
<proteinExistence type="predicted"/>
<dbReference type="EMBL" id="CP002530">
    <property type="protein sequence ID" value="ADY36086.1"/>
    <property type="molecule type" value="Genomic_DNA"/>
</dbReference>
<dbReference type="Proteomes" id="UP000007486">
    <property type="component" value="Chromosome"/>
</dbReference>
<keyword evidence="1" id="KW-1133">Transmembrane helix</keyword>
<accession>F0QZ57</accession>
<keyword evidence="1" id="KW-0812">Transmembrane</keyword>
<feature type="transmembrane region" description="Helical" evidence="1">
    <location>
        <begin position="27"/>
        <end position="51"/>
    </location>
</feature>
<dbReference type="HOGENOM" id="CLU_3058712_0_0_10"/>
<gene>
    <name evidence="2" type="ordered locus">Bacsa_1514</name>
</gene>
<evidence type="ECO:0000313" key="3">
    <source>
        <dbReference type="Proteomes" id="UP000007486"/>
    </source>
</evidence>
<keyword evidence="1" id="KW-0472">Membrane</keyword>
<sequence>MLSISLYNVSAQKRRLTQIFADYYSNYLFLICANLRKSVFLIISFHFAYLLKQ</sequence>
<protein>
    <submittedName>
        <fullName evidence="2">Uncharacterized protein</fullName>
    </submittedName>
</protein>
<evidence type="ECO:0000313" key="2">
    <source>
        <dbReference type="EMBL" id="ADY36086.1"/>
    </source>
</evidence>
<dbReference type="AlphaFoldDB" id="F0QZ57"/>
<reference evidence="2 3" key="1">
    <citation type="journal article" date="2011" name="Stand. Genomic Sci.">
        <title>Complete genome sequence of Bacteroides salanitronis type strain (BL78).</title>
        <authorList>
            <person name="Gronow S."/>
            <person name="Held B."/>
            <person name="Lucas S."/>
            <person name="Lapidus A."/>
            <person name="Del Rio T.G."/>
            <person name="Nolan M."/>
            <person name="Tice H."/>
            <person name="Deshpande S."/>
            <person name="Cheng J.F."/>
            <person name="Pitluck S."/>
            <person name="Liolios K."/>
            <person name="Pagani I."/>
            <person name="Ivanova N."/>
            <person name="Mavromatis K."/>
            <person name="Pati A."/>
            <person name="Tapia R."/>
            <person name="Han C."/>
            <person name="Goodwin L."/>
            <person name="Chen A."/>
            <person name="Palaniappan K."/>
            <person name="Land M."/>
            <person name="Hauser L."/>
            <person name="Chang Y.J."/>
            <person name="Jeffries C.D."/>
            <person name="Brambilla E.M."/>
            <person name="Rohde M."/>
            <person name="Goker M."/>
            <person name="Detter J.C."/>
            <person name="Woyke T."/>
            <person name="Bristow J."/>
            <person name="Markowitz V."/>
            <person name="Hugenholtz P."/>
            <person name="Kyrpides N.C."/>
            <person name="Klenk H.P."/>
            <person name="Eisen J.A."/>
        </authorList>
    </citation>
    <scope>NUCLEOTIDE SEQUENCE [LARGE SCALE GENOMIC DNA]</scope>
    <source>
        <strain evidence="2 3">DSM 18170</strain>
    </source>
</reference>
<organism evidence="2 3">
    <name type="scientific">Phocaeicola salanitronis (strain DSM 18170 / JCM 13657 / CCUG 60908 / BL78)</name>
    <name type="common">Bacteroides salanitronis</name>
    <dbReference type="NCBI Taxonomy" id="667015"/>
    <lineage>
        <taxon>Bacteria</taxon>
        <taxon>Pseudomonadati</taxon>
        <taxon>Bacteroidota</taxon>
        <taxon>Bacteroidia</taxon>
        <taxon>Bacteroidales</taxon>
        <taxon>Bacteroidaceae</taxon>
        <taxon>Phocaeicola</taxon>
    </lineage>
</organism>